<organism evidence="2">
    <name type="scientific">Glycine max</name>
    <name type="common">Soybean</name>
    <name type="synonym">Glycine hispida</name>
    <dbReference type="NCBI Taxonomy" id="3847"/>
    <lineage>
        <taxon>Eukaryota</taxon>
        <taxon>Viridiplantae</taxon>
        <taxon>Streptophyta</taxon>
        <taxon>Embryophyta</taxon>
        <taxon>Tracheophyta</taxon>
        <taxon>Spermatophyta</taxon>
        <taxon>Magnoliopsida</taxon>
        <taxon>eudicotyledons</taxon>
        <taxon>Gunneridae</taxon>
        <taxon>Pentapetalae</taxon>
        <taxon>rosids</taxon>
        <taxon>fabids</taxon>
        <taxon>Fabales</taxon>
        <taxon>Fabaceae</taxon>
        <taxon>Papilionoideae</taxon>
        <taxon>50 kb inversion clade</taxon>
        <taxon>NPAAA clade</taxon>
        <taxon>indigoferoid/millettioid clade</taxon>
        <taxon>Phaseoleae</taxon>
        <taxon>Glycine</taxon>
        <taxon>Glycine subgen. Soja</taxon>
    </lineage>
</organism>
<dbReference type="HOGENOM" id="CLU_2363806_0_0_1"/>
<evidence type="ECO:0000313" key="1">
    <source>
        <dbReference type="EMBL" id="KRH27198.1"/>
    </source>
</evidence>
<keyword evidence="3" id="KW-1185">Reference proteome</keyword>
<dbReference type="EMBL" id="CM000845">
    <property type="protein sequence ID" value="KRH27198.1"/>
    <property type="molecule type" value="Genomic_DNA"/>
</dbReference>
<evidence type="ECO:0000313" key="3">
    <source>
        <dbReference type="Proteomes" id="UP000008827"/>
    </source>
</evidence>
<name>K7LWC7_SOYBN</name>
<dbReference type="EnsemblPlants" id="KRH27198">
    <property type="protein sequence ID" value="KRH27198"/>
    <property type="gene ID" value="GLYMA_12G221300"/>
</dbReference>
<gene>
    <name evidence="1" type="ORF">GLYMA_12G221300</name>
</gene>
<reference evidence="1 2" key="1">
    <citation type="journal article" date="2010" name="Nature">
        <title>Genome sequence of the palaeopolyploid soybean.</title>
        <authorList>
            <person name="Schmutz J."/>
            <person name="Cannon S.B."/>
            <person name="Schlueter J."/>
            <person name="Ma J."/>
            <person name="Mitros T."/>
            <person name="Nelson W."/>
            <person name="Hyten D.L."/>
            <person name="Song Q."/>
            <person name="Thelen J.J."/>
            <person name="Cheng J."/>
            <person name="Xu D."/>
            <person name="Hellsten U."/>
            <person name="May G.D."/>
            <person name="Yu Y."/>
            <person name="Sakurai T."/>
            <person name="Umezawa T."/>
            <person name="Bhattacharyya M.K."/>
            <person name="Sandhu D."/>
            <person name="Valliyodan B."/>
            <person name="Lindquist E."/>
            <person name="Peto M."/>
            <person name="Grant D."/>
            <person name="Shu S."/>
            <person name="Goodstein D."/>
            <person name="Barry K."/>
            <person name="Futrell-Griggs M."/>
            <person name="Abernathy B."/>
            <person name="Du J."/>
            <person name="Tian Z."/>
            <person name="Zhu L."/>
            <person name="Gill N."/>
            <person name="Joshi T."/>
            <person name="Libault M."/>
            <person name="Sethuraman A."/>
            <person name="Zhang X.-C."/>
            <person name="Shinozaki K."/>
            <person name="Nguyen H.T."/>
            <person name="Wing R.A."/>
            <person name="Cregan P."/>
            <person name="Specht J."/>
            <person name="Grimwood J."/>
            <person name="Rokhsar D."/>
            <person name="Stacey G."/>
            <person name="Shoemaker R.C."/>
            <person name="Jackson S.A."/>
        </authorList>
    </citation>
    <scope>NUCLEOTIDE SEQUENCE [LARGE SCALE GENOMIC DNA]</scope>
    <source>
        <strain evidence="2">cv. Williams 82</strain>
        <tissue evidence="1">Callus</tissue>
    </source>
</reference>
<dbReference type="InParanoid" id="K7LWC7"/>
<reference evidence="2" key="2">
    <citation type="submission" date="2018-02" db="UniProtKB">
        <authorList>
            <consortium name="EnsemblPlants"/>
        </authorList>
    </citation>
    <scope>IDENTIFICATION</scope>
    <source>
        <strain evidence="2">Williams 82</strain>
    </source>
</reference>
<reference evidence="1" key="3">
    <citation type="submission" date="2018-07" db="EMBL/GenBank/DDBJ databases">
        <title>WGS assembly of Glycine max.</title>
        <authorList>
            <person name="Schmutz J."/>
            <person name="Cannon S."/>
            <person name="Schlueter J."/>
            <person name="Ma J."/>
            <person name="Mitros T."/>
            <person name="Nelson W."/>
            <person name="Hyten D."/>
            <person name="Song Q."/>
            <person name="Thelen J."/>
            <person name="Cheng J."/>
            <person name="Xu D."/>
            <person name="Hellsten U."/>
            <person name="May G."/>
            <person name="Yu Y."/>
            <person name="Sakurai T."/>
            <person name="Umezawa T."/>
            <person name="Bhattacharyya M."/>
            <person name="Sandhu D."/>
            <person name="Valliyodan B."/>
            <person name="Lindquist E."/>
            <person name="Peto M."/>
            <person name="Grant D."/>
            <person name="Shu S."/>
            <person name="Goodstein D."/>
            <person name="Barry K."/>
            <person name="Futrell-Griggs M."/>
            <person name="Abernathy B."/>
            <person name="Du J."/>
            <person name="Tian Z."/>
            <person name="Zhu L."/>
            <person name="Gill N."/>
            <person name="Joshi T."/>
            <person name="Libault M."/>
            <person name="Sethuraman A."/>
            <person name="Zhang X."/>
            <person name="Shinozaki K."/>
            <person name="Nguyen H."/>
            <person name="Wing R."/>
            <person name="Cregan P."/>
            <person name="Specht J."/>
            <person name="Grimwood J."/>
            <person name="Rokhsar D."/>
            <person name="Stacey G."/>
            <person name="Shoemaker R."/>
            <person name="Jackson S."/>
        </authorList>
    </citation>
    <scope>NUCLEOTIDE SEQUENCE</scope>
    <source>
        <tissue evidence="1">Callus</tissue>
    </source>
</reference>
<sequence>MCECQNFTSGEVQRLREVRVHDLREELVGEVEIIHGDTLRTLEEKSEEFETGRLAAVRFGIEGLLLRGFRGGYFAGEVGWLEGRLGRGFWLPRWEI</sequence>
<protein>
    <submittedName>
        <fullName evidence="1 2">Uncharacterized protein</fullName>
    </submittedName>
</protein>
<dbReference type="Proteomes" id="UP000008827">
    <property type="component" value="Chromosome 12"/>
</dbReference>
<proteinExistence type="predicted"/>
<dbReference type="PaxDb" id="3847-GLYMA12G34980.1"/>
<evidence type="ECO:0000313" key="2">
    <source>
        <dbReference type="EnsemblPlants" id="KRH27198"/>
    </source>
</evidence>
<accession>K7LWC7</accession>
<dbReference type="AlphaFoldDB" id="K7LWC7"/>
<dbReference type="Gramene" id="KRH27198">
    <property type="protein sequence ID" value="KRH27198"/>
    <property type="gene ID" value="GLYMA_12G221300"/>
</dbReference>